<reference evidence="2" key="1">
    <citation type="journal article" date="2019" name="Int. J. Syst. Evol. Microbiol.">
        <title>The Global Catalogue of Microorganisms (GCM) 10K type strain sequencing project: providing services to taxonomists for standard genome sequencing and annotation.</title>
        <authorList>
            <consortium name="The Broad Institute Genomics Platform"/>
            <consortium name="The Broad Institute Genome Sequencing Center for Infectious Disease"/>
            <person name="Wu L."/>
            <person name="Ma J."/>
        </authorList>
    </citation>
    <scope>NUCLEOTIDE SEQUENCE [LARGE SCALE GENOMIC DNA]</scope>
    <source>
        <strain evidence="2">CGMCC 1.16305</strain>
    </source>
</reference>
<gene>
    <name evidence="1" type="ORF">ACFQRG_14200</name>
</gene>
<proteinExistence type="predicted"/>
<evidence type="ECO:0000313" key="2">
    <source>
        <dbReference type="Proteomes" id="UP001596505"/>
    </source>
</evidence>
<dbReference type="RefSeq" id="WP_380967128.1">
    <property type="nucleotide sequence ID" value="NZ_JBHTCO010000018.1"/>
</dbReference>
<name>A0ABW2PY64_9BACL</name>
<dbReference type="EMBL" id="JBHTCO010000018">
    <property type="protein sequence ID" value="MFC7394104.1"/>
    <property type="molecule type" value="Genomic_DNA"/>
</dbReference>
<protein>
    <submittedName>
        <fullName evidence="1">Uncharacterized protein</fullName>
    </submittedName>
</protein>
<comment type="caution">
    <text evidence="1">The sequence shown here is derived from an EMBL/GenBank/DDBJ whole genome shotgun (WGS) entry which is preliminary data.</text>
</comment>
<evidence type="ECO:0000313" key="1">
    <source>
        <dbReference type="EMBL" id="MFC7394104.1"/>
    </source>
</evidence>
<dbReference type="Proteomes" id="UP001596505">
    <property type="component" value="Unassembled WGS sequence"/>
</dbReference>
<accession>A0ABW2PY64</accession>
<keyword evidence="2" id="KW-1185">Reference proteome</keyword>
<sequence>MGNSHKHRHIPKASNSLQDECIRVPKVYDWVTDTLTVTRNLMFSNKQLEEIENALEDPARRPLRVVCKTPKTPPLFPLTNSDPNLCEEKGFYCEQVGEKRNVTVPINGEFVDAQLVDLIFTADVGLEVIDRNGHIVTKLNTDVCALESFVLCYPDGTDLLCRVSKILCRMSCGSLLLNRPAPSSIKVEVTFCVDVQVEAEVKLEVLAKFCSPRNNDIEATEDVELCPPIEFPKQCPDIFPRPNCECSARGEASGRTGRDATEQGRAGIDADICPNCSLVDSIFEFTFDDTDTSDGLKDLNFFATSFDQESLECSECDGGLKLIVSGEGRTNKGHRLDFNLAMVDSNFGKQFQVQLIEERTGEIVFDTGIVDVTEGNLNIEDCVTFKDLRVKKTV</sequence>
<organism evidence="1 2">
    <name type="scientific">Scopulibacillus cellulosilyticus</name>
    <dbReference type="NCBI Taxonomy" id="2665665"/>
    <lineage>
        <taxon>Bacteria</taxon>
        <taxon>Bacillati</taxon>
        <taxon>Bacillota</taxon>
        <taxon>Bacilli</taxon>
        <taxon>Bacillales</taxon>
        <taxon>Sporolactobacillaceae</taxon>
        <taxon>Scopulibacillus</taxon>
    </lineage>
</organism>